<dbReference type="RefSeq" id="XP_010277755.1">
    <property type="nucleotide sequence ID" value="XM_010279453.2"/>
</dbReference>
<accession>A0A1U8B9A9</accession>
<name>A0A1U8B9A9_NELNU</name>
<keyword evidence="2" id="KW-1185">Reference proteome</keyword>
<dbReference type="PANTHER" id="PTHR34659">
    <property type="entry name" value="BNAA05G11610D PROTEIN"/>
    <property type="match status" value="1"/>
</dbReference>
<dbReference type="OMA" id="YLEFGIH"/>
<dbReference type="RefSeq" id="XP_010277752.1">
    <property type="nucleotide sequence ID" value="XM_010279450.2"/>
</dbReference>
<dbReference type="GeneID" id="104612134"/>
<dbReference type="PANTHER" id="PTHR34659:SF1">
    <property type="entry name" value="PROTEIN EGT2"/>
    <property type="match status" value="1"/>
</dbReference>
<organism evidence="2 4">
    <name type="scientific">Nelumbo nucifera</name>
    <name type="common">Sacred lotus</name>
    <dbReference type="NCBI Taxonomy" id="4432"/>
    <lineage>
        <taxon>Eukaryota</taxon>
        <taxon>Viridiplantae</taxon>
        <taxon>Streptophyta</taxon>
        <taxon>Embryophyta</taxon>
        <taxon>Tracheophyta</taxon>
        <taxon>Spermatophyta</taxon>
        <taxon>Magnoliopsida</taxon>
        <taxon>Proteales</taxon>
        <taxon>Nelumbonaceae</taxon>
        <taxon>Nelumbo</taxon>
    </lineage>
</organism>
<dbReference type="AlphaFoldDB" id="A0A1U8B9A9"/>
<reference evidence="3 4" key="1">
    <citation type="submission" date="2025-04" db="UniProtKB">
        <authorList>
            <consortium name="RefSeq"/>
        </authorList>
    </citation>
    <scope>IDENTIFICATION</scope>
</reference>
<evidence type="ECO:0000313" key="4">
    <source>
        <dbReference type="RefSeq" id="XP_010277753.1"/>
    </source>
</evidence>
<feature type="compositionally biased region" description="Basic and acidic residues" evidence="1">
    <location>
        <begin position="69"/>
        <end position="81"/>
    </location>
</feature>
<protein>
    <submittedName>
        <fullName evidence="3 4">Uncharacterized protein LOC104612134 isoform X1</fullName>
    </submittedName>
</protein>
<sequence length="430" mass="47406">MFNMDLNCKGITWVGNIYQRVEAICMEVEGIITQEALQFVEDQVESVGVSVKKFCAEVMQDLHPPSTEDPVKGGNDLDMKQNADDEIHSKSKEDSLKDPIREKQSVLKELMTLKKLDDVSLEDPKMERQSAPKEESVVVALEGKGLSHTSLFDGNCDVNPLPPQSSVDPIKRADAGWSFEQGNNDDVAMCKKSSIGIIENPVKESQSEVIASLGDLSGMSLFSRVANENHEKACGMLTEPSSVEIARHNSASKAIHIDSSDVTWHCPDISNAPSSDLSFPVISCQKDLADIVPIPSRRILLVESNGNSGGQSVDVAEENSVTDPGTEMDTAFDNRRLDESCVVVDSNEICFVSPRASKHRSYKKKICDAFASKMRSGKKKEYEQLAICYEDHTPTNQQRAECSTLSNLTRDLDLKTLPSTDLCDSEWELL</sequence>
<dbReference type="OrthoDB" id="778244at2759"/>
<dbReference type="eggNOG" id="ENOG502S0VR">
    <property type="taxonomic scope" value="Eukaryota"/>
</dbReference>
<evidence type="ECO:0000313" key="5">
    <source>
        <dbReference type="RefSeq" id="XP_010277755.1"/>
    </source>
</evidence>
<evidence type="ECO:0000313" key="2">
    <source>
        <dbReference type="Proteomes" id="UP000189703"/>
    </source>
</evidence>
<evidence type="ECO:0000313" key="3">
    <source>
        <dbReference type="RefSeq" id="XP_010277752.1"/>
    </source>
</evidence>
<evidence type="ECO:0000256" key="1">
    <source>
        <dbReference type="SAM" id="MobiDB-lite"/>
    </source>
</evidence>
<dbReference type="InterPro" id="IPR053273">
    <property type="entry name" value="CST_Regulator"/>
</dbReference>
<dbReference type="KEGG" id="nnu:104612134"/>
<feature type="region of interest" description="Disordered" evidence="1">
    <location>
        <begin position="307"/>
        <end position="330"/>
    </location>
</feature>
<proteinExistence type="predicted"/>
<gene>
    <name evidence="3 4 5" type="primary">LOC104612134</name>
</gene>
<feature type="region of interest" description="Disordered" evidence="1">
    <location>
        <begin position="62"/>
        <end position="81"/>
    </location>
</feature>
<dbReference type="RefSeq" id="XP_010277753.1">
    <property type="nucleotide sequence ID" value="XM_010279451.2"/>
</dbReference>
<dbReference type="Proteomes" id="UP000189703">
    <property type="component" value="Unplaced"/>
</dbReference>